<dbReference type="GO" id="GO:0008982">
    <property type="term" value="F:protein-N(PI)-phosphohistidine-sugar phosphotransferase activity"/>
    <property type="evidence" value="ECO:0007669"/>
    <property type="project" value="InterPro"/>
</dbReference>
<feature type="domain" description="PTS EIIB type-3" evidence="8">
    <location>
        <begin position="1"/>
        <end position="101"/>
    </location>
</feature>
<evidence type="ECO:0000256" key="7">
    <source>
        <dbReference type="PROSITE-ProRule" id="PRU00423"/>
    </source>
</evidence>
<keyword evidence="6" id="KW-0418">Kinase</keyword>
<reference evidence="9 10" key="1">
    <citation type="submission" date="2016-08" db="EMBL/GenBank/DDBJ databases">
        <title>Complete Genome Sequence Of The Indigo Reducing Clostridium isatidis DSM15098.</title>
        <authorList>
            <person name="Little G.T."/>
            <person name="Minton N.P."/>
        </authorList>
    </citation>
    <scope>NUCLEOTIDE SEQUENCE [LARGE SCALE GENOMIC DNA]</scope>
    <source>
        <strain evidence="9 10">DSM 15098</strain>
    </source>
</reference>
<dbReference type="SUPFAM" id="SSF52794">
    <property type="entry name" value="PTS system IIB component-like"/>
    <property type="match status" value="1"/>
</dbReference>
<evidence type="ECO:0000256" key="1">
    <source>
        <dbReference type="ARBA" id="ARBA00022448"/>
    </source>
</evidence>
<dbReference type="Pfam" id="PF02302">
    <property type="entry name" value="PTS_IIB"/>
    <property type="match status" value="1"/>
</dbReference>
<evidence type="ECO:0000256" key="6">
    <source>
        <dbReference type="ARBA" id="ARBA00022777"/>
    </source>
</evidence>
<dbReference type="EMBL" id="CP016786">
    <property type="protein sequence ID" value="ASW43832.1"/>
    <property type="molecule type" value="Genomic_DNA"/>
</dbReference>
<gene>
    <name evidence="9" type="ORF">BEN51_10155</name>
</gene>
<evidence type="ECO:0000256" key="3">
    <source>
        <dbReference type="ARBA" id="ARBA00022597"/>
    </source>
</evidence>
<dbReference type="AlphaFoldDB" id="A0A343JE74"/>
<keyword evidence="5" id="KW-0598">Phosphotransferase system</keyword>
<keyword evidence="1" id="KW-0813">Transport</keyword>
<dbReference type="InterPro" id="IPR036095">
    <property type="entry name" value="PTS_EIIB-like_sf"/>
</dbReference>
<keyword evidence="4" id="KW-0808">Transferase</keyword>
<evidence type="ECO:0000259" key="8">
    <source>
        <dbReference type="PROSITE" id="PS51100"/>
    </source>
</evidence>
<dbReference type="RefSeq" id="WP_119865967.1">
    <property type="nucleotide sequence ID" value="NZ_CP016786.1"/>
</dbReference>
<evidence type="ECO:0000313" key="9">
    <source>
        <dbReference type="EMBL" id="ASW43832.1"/>
    </source>
</evidence>
<keyword evidence="10" id="KW-1185">Reference proteome</keyword>
<feature type="modified residue" description="Phosphocysteine; by EIIA" evidence="7">
    <location>
        <position position="8"/>
    </location>
</feature>
<dbReference type="PROSITE" id="PS51100">
    <property type="entry name" value="PTS_EIIB_TYPE_3"/>
    <property type="match status" value="1"/>
</dbReference>
<dbReference type="PANTHER" id="PTHR34581:SF2">
    <property type="entry name" value="PTS SYSTEM N,N'-DIACETYLCHITOBIOSE-SPECIFIC EIIB COMPONENT"/>
    <property type="match status" value="1"/>
</dbReference>
<evidence type="ECO:0000256" key="5">
    <source>
        <dbReference type="ARBA" id="ARBA00022683"/>
    </source>
</evidence>
<dbReference type="GO" id="GO:0016301">
    <property type="term" value="F:kinase activity"/>
    <property type="evidence" value="ECO:0007669"/>
    <property type="project" value="UniProtKB-KW"/>
</dbReference>
<accession>A0A343JE74</accession>
<dbReference type="InterPro" id="IPR003501">
    <property type="entry name" value="PTS_EIIB_2/3"/>
</dbReference>
<dbReference type="Gene3D" id="3.40.50.2300">
    <property type="match status" value="1"/>
</dbReference>
<dbReference type="InterPro" id="IPR013012">
    <property type="entry name" value="PTS_EIIB_3"/>
</dbReference>
<dbReference type="OrthoDB" id="9808134at2"/>
<proteinExistence type="predicted"/>
<dbReference type="CDD" id="cd05564">
    <property type="entry name" value="PTS_IIB_chitobiose_lichenan"/>
    <property type="match status" value="1"/>
</dbReference>
<evidence type="ECO:0000313" key="10">
    <source>
        <dbReference type="Proteomes" id="UP000264883"/>
    </source>
</evidence>
<evidence type="ECO:0000256" key="4">
    <source>
        <dbReference type="ARBA" id="ARBA00022679"/>
    </source>
</evidence>
<dbReference type="Proteomes" id="UP000264883">
    <property type="component" value="Chromosome"/>
</dbReference>
<organism evidence="9 10">
    <name type="scientific">Clostridium isatidis</name>
    <dbReference type="NCBI Taxonomy" id="182773"/>
    <lineage>
        <taxon>Bacteria</taxon>
        <taxon>Bacillati</taxon>
        <taxon>Bacillota</taxon>
        <taxon>Clostridia</taxon>
        <taxon>Eubacteriales</taxon>
        <taxon>Clostridiaceae</taxon>
        <taxon>Clostridium</taxon>
    </lineage>
</organism>
<protein>
    <submittedName>
        <fullName evidence="9">PTS sugar transporter subunit IIB</fullName>
    </submittedName>
</protein>
<keyword evidence="2" id="KW-0597">Phosphoprotein</keyword>
<dbReference type="InterPro" id="IPR051819">
    <property type="entry name" value="PTS_sugar-specific_EIIB"/>
</dbReference>
<keyword evidence="3 9" id="KW-0762">Sugar transport</keyword>
<sequence>MKRILLVCAAGMSTSLLVNKMKAAAKEKGIEINIDALPVSECSRVIDEVDIVLLGPQVRFQKPQVDAMVNGRIPVEVIDMRLYGTMNGKAILEHVLEVLGV</sequence>
<dbReference type="PANTHER" id="PTHR34581">
    <property type="entry name" value="PTS SYSTEM N,N'-DIACETYLCHITOBIOSE-SPECIFIC EIIB COMPONENT"/>
    <property type="match status" value="1"/>
</dbReference>
<dbReference type="KEGG" id="cia:BEN51_10155"/>
<name>A0A343JE74_9CLOT</name>
<evidence type="ECO:0000256" key="2">
    <source>
        <dbReference type="ARBA" id="ARBA00022553"/>
    </source>
</evidence>
<dbReference type="GO" id="GO:0009401">
    <property type="term" value="P:phosphoenolpyruvate-dependent sugar phosphotransferase system"/>
    <property type="evidence" value="ECO:0007669"/>
    <property type="project" value="UniProtKB-KW"/>
</dbReference>